<feature type="transmembrane region" description="Helical" evidence="1">
    <location>
        <begin position="60"/>
        <end position="80"/>
    </location>
</feature>
<dbReference type="Proteomes" id="UP001348641">
    <property type="component" value="Unassembled WGS sequence"/>
</dbReference>
<evidence type="ECO:0000313" key="3">
    <source>
        <dbReference type="Proteomes" id="UP001348641"/>
    </source>
</evidence>
<evidence type="ECO:0000313" key="2">
    <source>
        <dbReference type="EMBL" id="MEE2054690.1"/>
    </source>
</evidence>
<reference evidence="2 3" key="1">
    <citation type="submission" date="2023-07" db="EMBL/GenBank/DDBJ databases">
        <authorList>
            <person name="Girao M."/>
            <person name="Carvalho M.F."/>
        </authorList>
    </citation>
    <scope>NUCLEOTIDE SEQUENCE [LARGE SCALE GENOMIC DNA]</scope>
    <source>
        <strain evidence="2 3">66/93</strain>
    </source>
</reference>
<sequence>MKPSDPTCSMCGRQYDGEFMTGLPCRVFSPEDVVTPGCPAQAHMIADLEAKAPRGSTPPAGGCLMLLLALPALPALLAALPL</sequence>
<name>A0ABU7KZF5_9ACTN</name>
<comment type="caution">
    <text evidence="2">The sequence shown here is derived from an EMBL/GenBank/DDBJ whole genome shotgun (WGS) entry which is preliminary data.</text>
</comment>
<keyword evidence="1" id="KW-1133">Transmembrane helix</keyword>
<dbReference type="EMBL" id="JAUUCC010000124">
    <property type="protein sequence ID" value="MEE2054690.1"/>
    <property type="molecule type" value="Genomic_DNA"/>
</dbReference>
<protein>
    <submittedName>
        <fullName evidence="2">Uncharacterized protein</fullName>
    </submittedName>
</protein>
<keyword evidence="1" id="KW-0812">Transmembrane</keyword>
<evidence type="ECO:0000256" key="1">
    <source>
        <dbReference type="SAM" id="Phobius"/>
    </source>
</evidence>
<dbReference type="RefSeq" id="WP_330161518.1">
    <property type="nucleotide sequence ID" value="NZ_BAAAJA010000008.1"/>
</dbReference>
<organism evidence="2 3">
    <name type="scientific">Nocardiopsis tropica</name>
    <dbReference type="NCBI Taxonomy" id="109330"/>
    <lineage>
        <taxon>Bacteria</taxon>
        <taxon>Bacillati</taxon>
        <taxon>Actinomycetota</taxon>
        <taxon>Actinomycetes</taxon>
        <taxon>Streptosporangiales</taxon>
        <taxon>Nocardiopsidaceae</taxon>
        <taxon>Nocardiopsis</taxon>
    </lineage>
</organism>
<keyword evidence="1" id="KW-0472">Membrane</keyword>
<accession>A0ABU7KZF5</accession>
<gene>
    <name evidence="2" type="ORF">Q8A49_29750</name>
</gene>
<proteinExistence type="predicted"/>